<feature type="region of interest" description="Disordered" evidence="1">
    <location>
        <begin position="1"/>
        <end position="22"/>
    </location>
</feature>
<protein>
    <recommendedName>
        <fullName evidence="2">Peptidase M24 domain-containing protein</fullName>
    </recommendedName>
</protein>
<dbReference type="Gene3D" id="3.90.230.10">
    <property type="entry name" value="Creatinase/methionine aminopeptidase superfamily"/>
    <property type="match status" value="1"/>
</dbReference>
<evidence type="ECO:0000313" key="4">
    <source>
        <dbReference type="Proteomes" id="UP000464178"/>
    </source>
</evidence>
<dbReference type="PANTHER" id="PTHR46112:SF2">
    <property type="entry name" value="XAA-PRO AMINOPEPTIDASE P-RELATED"/>
    <property type="match status" value="1"/>
</dbReference>
<dbReference type="SUPFAM" id="SSF55920">
    <property type="entry name" value="Creatinase/aminopeptidase"/>
    <property type="match status" value="1"/>
</dbReference>
<name>A0A6P2CPV7_9BACT</name>
<dbReference type="RefSeq" id="WP_162666043.1">
    <property type="nucleotide sequence ID" value="NZ_LR593886.1"/>
</dbReference>
<gene>
    <name evidence="3" type="ORF">SOIL9_67330</name>
</gene>
<dbReference type="PANTHER" id="PTHR46112">
    <property type="entry name" value="AMINOPEPTIDASE"/>
    <property type="match status" value="1"/>
</dbReference>
<dbReference type="Pfam" id="PF00557">
    <property type="entry name" value="Peptidase_M24"/>
    <property type="match status" value="1"/>
</dbReference>
<dbReference type="AlphaFoldDB" id="A0A6P2CPV7"/>
<dbReference type="InterPro" id="IPR000994">
    <property type="entry name" value="Pept_M24"/>
</dbReference>
<organism evidence="3 4">
    <name type="scientific">Gemmata massiliana</name>
    <dbReference type="NCBI Taxonomy" id="1210884"/>
    <lineage>
        <taxon>Bacteria</taxon>
        <taxon>Pseudomonadati</taxon>
        <taxon>Planctomycetota</taxon>
        <taxon>Planctomycetia</taxon>
        <taxon>Gemmatales</taxon>
        <taxon>Gemmataceae</taxon>
        <taxon>Gemmata</taxon>
    </lineage>
</organism>
<feature type="domain" description="Peptidase M24" evidence="2">
    <location>
        <begin position="158"/>
        <end position="352"/>
    </location>
</feature>
<reference evidence="3 4" key="1">
    <citation type="submission" date="2019-05" db="EMBL/GenBank/DDBJ databases">
        <authorList>
            <consortium name="Science for Life Laboratories"/>
        </authorList>
    </citation>
    <scope>NUCLEOTIDE SEQUENCE [LARGE SCALE GENOMIC DNA]</scope>
    <source>
        <strain evidence="3">Soil9</strain>
    </source>
</reference>
<evidence type="ECO:0000259" key="2">
    <source>
        <dbReference type="Pfam" id="PF00557"/>
    </source>
</evidence>
<dbReference type="InterPro" id="IPR050659">
    <property type="entry name" value="Peptidase_M24B"/>
</dbReference>
<evidence type="ECO:0000313" key="3">
    <source>
        <dbReference type="EMBL" id="VTR90981.1"/>
    </source>
</evidence>
<accession>A0A6P2CPV7</accession>
<dbReference type="EMBL" id="LR593886">
    <property type="protein sequence ID" value="VTR90981.1"/>
    <property type="molecule type" value="Genomic_DNA"/>
</dbReference>
<dbReference type="KEGG" id="gms:SOIL9_67330"/>
<dbReference type="Proteomes" id="UP000464178">
    <property type="component" value="Chromosome"/>
</dbReference>
<evidence type="ECO:0000256" key="1">
    <source>
        <dbReference type="SAM" id="MobiDB-lite"/>
    </source>
</evidence>
<keyword evidence="4" id="KW-1185">Reference proteome</keyword>
<dbReference type="CDD" id="cd01066">
    <property type="entry name" value="APP_MetAP"/>
    <property type="match status" value="1"/>
</dbReference>
<sequence length="388" mass="41958">MAPEDQVSDPTPSAPGADRLSARRADIDAKQELVSGVLAEMECEAVILLMPAHVSWFTAGLNARGLIADSERPGIFTNGRQRWLLCSNIDTQRLFDEELDQLGFQLKEWTWAGGRSELLYNITAGHTVAADRPFPNVPMANDRLRPLLRVLSAYEQNRYRELGRAVAHAVEATARTASLGETEEEIAGQLGHRLLHRGIEPAALSVIADARGERFRRAGFTSAPATRTCIIQATGQRDGLYVTVARTISFGPPPDEFRNAHGLAVKLAAVYRSYTAPGATVAPVADATGIVLADTPFEFDVRLSQPGYGAGRFAAEELRRAGHDEPLSAGQAGVWQPRVGAAAGVDTVLVTESGHEPITPPTDWPFKRVTVRGAAHDIPDLFVRTDVS</sequence>
<dbReference type="InterPro" id="IPR036005">
    <property type="entry name" value="Creatinase/aminopeptidase-like"/>
</dbReference>
<proteinExistence type="predicted"/>